<sequence>MNTILHPFRPPFRSFLTALTILLTLGMTTPIRAVEHIVNFESNLGSWTAIKGASHFNWTRHAGKHPLRAHRPQ</sequence>
<name>A0A451BH34_9GAMM</name>
<accession>A0A451BH34</accession>
<organism evidence="2">
    <name type="scientific">Candidatus Kentrum sp. MB</name>
    <dbReference type="NCBI Taxonomy" id="2138164"/>
    <lineage>
        <taxon>Bacteria</taxon>
        <taxon>Pseudomonadati</taxon>
        <taxon>Pseudomonadota</taxon>
        <taxon>Gammaproteobacteria</taxon>
        <taxon>Candidatus Kentrum</taxon>
    </lineage>
</organism>
<dbReference type="EMBL" id="CAADGH010000178">
    <property type="protein sequence ID" value="VFK77600.1"/>
    <property type="molecule type" value="Genomic_DNA"/>
</dbReference>
<dbReference type="EMBL" id="CAADFQ010000180">
    <property type="protein sequence ID" value="VFK36015.1"/>
    <property type="molecule type" value="Genomic_DNA"/>
</dbReference>
<dbReference type="AlphaFoldDB" id="A0A451BH34"/>
<evidence type="ECO:0000313" key="2">
    <source>
        <dbReference type="EMBL" id="VFK77600.1"/>
    </source>
</evidence>
<protein>
    <submittedName>
        <fullName evidence="2">Uncharacterized protein</fullName>
    </submittedName>
</protein>
<gene>
    <name evidence="2" type="ORF">BECKMB1821H_GA0114242_11783</name>
    <name evidence="1" type="ORF">BECKMB1821I_GA0114274_11803</name>
</gene>
<evidence type="ECO:0000313" key="1">
    <source>
        <dbReference type="EMBL" id="VFK36015.1"/>
    </source>
</evidence>
<reference evidence="2" key="1">
    <citation type="submission" date="2019-02" db="EMBL/GenBank/DDBJ databases">
        <authorList>
            <person name="Gruber-Vodicka R. H."/>
            <person name="Seah K. B. B."/>
        </authorList>
    </citation>
    <scope>NUCLEOTIDE SEQUENCE</scope>
    <source>
        <strain evidence="2">BECK_BZ198</strain>
        <strain evidence="1">BECK_BZ199</strain>
    </source>
</reference>
<proteinExistence type="predicted"/>